<evidence type="ECO:0000256" key="2">
    <source>
        <dbReference type="ARBA" id="ARBA00022695"/>
    </source>
</evidence>
<keyword evidence="3" id="KW-0540">Nuclease</keyword>
<evidence type="ECO:0000256" key="6">
    <source>
        <dbReference type="ARBA" id="ARBA00022918"/>
    </source>
</evidence>
<accession>A0A8T0FML9</accession>
<keyword evidence="1" id="KW-0808">Transferase</keyword>
<dbReference type="PANTHER" id="PTHR37984:SF5">
    <property type="entry name" value="PROTEIN NYNRIN-LIKE"/>
    <property type="match status" value="1"/>
</dbReference>
<dbReference type="GO" id="GO:0015074">
    <property type="term" value="P:DNA integration"/>
    <property type="evidence" value="ECO:0007669"/>
    <property type="project" value="InterPro"/>
</dbReference>
<keyword evidence="4" id="KW-0255">Endonuclease</keyword>
<dbReference type="GO" id="GO:0003676">
    <property type="term" value="F:nucleic acid binding"/>
    <property type="evidence" value="ECO:0007669"/>
    <property type="project" value="InterPro"/>
</dbReference>
<protein>
    <submittedName>
        <fullName evidence="8">Transposon Tf2-6 polyprotein like</fullName>
    </submittedName>
</protein>
<dbReference type="EMBL" id="JABXBU010000011">
    <property type="protein sequence ID" value="KAF8790809.1"/>
    <property type="molecule type" value="Genomic_DNA"/>
</dbReference>
<feature type="domain" description="Integrase catalytic" evidence="7">
    <location>
        <begin position="478"/>
        <end position="641"/>
    </location>
</feature>
<comment type="caution">
    <text evidence="8">The sequence shown here is derived from an EMBL/GenBank/DDBJ whole genome shotgun (WGS) entry which is preliminary data.</text>
</comment>
<proteinExistence type="predicted"/>
<reference evidence="8" key="2">
    <citation type="submission" date="2020-06" db="EMBL/GenBank/DDBJ databases">
        <authorList>
            <person name="Sheffer M."/>
        </authorList>
    </citation>
    <scope>NUCLEOTIDE SEQUENCE</scope>
</reference>
<gene>
    <name evidence="8" type="ORF">HNY73_005772</name>
</gene>
<evidence type="ECO:0000256" key="1">
    <source>
        <dbReference type="ARBA" id="ARBA00022679"/>
    </source>
</evidence>
<name>A0A8T0FML9_ARGBR</name>
<dbReference type="PANTHER" id="PTHR37984">
    <property type="entry name" value="PROTEIN CBG26694"/>
    <property type="match status" value="1"/>
</dbReference>
<dbReference type="Gene3D" id="3.30.70.270">
    <property type="match status" value="1"/>
</dbReference>
<dbReference type="CDD" id="cd09274">
    <property type="entry name" value="RNase_HI_RT_Ty3"/>
    <property type="match status" value="1"/>
</dbReference>
<reference evidence="8" key="1">
    <citation type="journal article" date="2020" name="bioRxiv">
        <title>Chromosome-level reference genome of the European wasp spider Argiope bruennichi: a resource for studies on range expansion and evolutionary adaptation.</title>
        <authorList>
            <person name="Sheffer M.M."/>
            <person name="Hoppe A."/>
            <person name="Krehenwinkel H."/>
            <person name="Uhl G."/>
            <person name="Kuss A.W."/>
            <person name="Jensen L."/>
            <person name="Jensen C."/>
            <person name="Gillespie R.G."/>
            <person name="Hoff K.J."/>
            <person name="Prost S."/>
        </authorList>
    </citation>
    <scope>NUCLEOTIDE SEQUENCE</scope>
</reference>
<keyword evidence="6" id="KW-0695">RNA-directed DNA polymerase</keyword>
<dbReference type="Proteomes" id="UP000807504">
    <property type="component" value="Unassembled WGS sequence"/>
</dbReference>
<dbReference type="GO" id="GO:0042575">
    <property type="term" value="C:DNA polymerase complex"/>
    <property type="evidence" value="ECO:0007669"/>
    <property type="project" value="UniProtKB-ARBA"/>
</dbReference>
<dbReference type="Pfam" id="PF17917">
    <property type="entry name" value="RT_RNaseH"/>
    <property type="match status" value="1"/>
</dbReference>
<evidence type="ECO:0000313" key="9">
    <source>
        <dbReference type="Proteomes" id="UP000807504"/>
    </source>
</evidence>
<dbReference type="InterPro" id="IPR036397">
    <property type="entry name" value="RNaseH_sf"/>
</dbReference>
<dbReference type="GO" id="GO:0016787">
    <property type="term" value="F:hydrolase activity"/>
    <property type="evidence" value="ECO:0007669"/>
    <property type="project" value="UniProtKB-KW"/>
</dbReference>
<evidence type="ECO:0000256" key="4">
    <source>
        <dbReference type="ARBA" id="ARBA00022759"/>
    </source>
</evidence>
<dbReference type="SUPFAM" id="SSF53098">
    <property type="entry name" value="Ribonuclease H-like"/>
    <property type="match status" value="1"/>
</dbReference>
<evidence type="ECO:0000256" key="3">
    <source>
        <dbReference type="ARBA" id="ARBA00022722"/>
    </source>
</evidence>
<dbReference type="InterPro" id="IPR041373">
    <property type="entry name" value="RT_RNaseH"/>
</dbReference>
<evidence type="ECO:0000256" key="5">
    <source>
        <dbReference type="ARBA" id="ARBA00022801"/>
    </source>
</evidence>
<dbReference type="InterPro" id="IPR012337">
    <property type="entry name" value="RNaseH-like_sf"/>
</dbReference>
<dbReference type="AlphaFoldDB" id="A0A8T0FML9"/>
<dbReference type="Gene3D" id="3.30.420.10">
    <property type="entry name" value="Ribonuclease H-like superfamily/Ribonuclease H"/>
    <property type="match status" value="1"/>
</dbReference>
<dbReference type="InterPro" id="IPR050951">
    <property type="entry name" value="Retrovirus_Pol_polyprotein"/>
</dbReference>
<dbReference type="InterPro" id="IPR001584">
    <property type="entry name" value="Integrase_cat-core"/>
</dbReference>
<keyword evidence="5" id="KW-0378">Hydrolase</keyword>
<evidence type="ECO:0000313" key="8">
    <source>
        <dbReference type="EMBL" id="KAF8790809.1"/>
    </source>
</evidence>
<evidence type="ECO:0000259" key="7">
    <source>
        <dbReference type="PROSITE" id="PS50994"/>
    </source>
</evidence>
<keyword evidence="9" id="KW-1185">Reference proteome</keyword>
<dbReference type="SUPFAM" id="SSF56672">
    <property type="entry name" value="DNA/RNA polymerases"/>
    <property type="match status" value="1"/>
</dbReference>
<dbReference type="FunFam" id="3.10.20.370:FF:000001">
    <property type="entry name" value="Retrovirus-related Pol polyprotein from transposon 17.6-like protein"/>
    <property type="match status" value="1"/>
</dbReference>
<dbReference type="PROSITE" id="PS50994">
    <property type="entry name" value="INTEGRASE"/>
    <property type="match status" value="1"/>
</dbReference>
<dbReference type="InterPro" id="IPR043128">
    <property type="entry name" value="Rev_trsase/Diguanyl_cyclase"/>
</dbReference>
<sequence length="681" mass="78324">MAFMSKGKKQDLIKLATELGEEVESDLKVIELRELILKTSIYKEDLDFVTDTLENIMTKRLKHEEREHVADEKERIERDRAYELEKLRLQVESHKLEQISDLELLPADQQATFNLKKLLPDFDSQNGDMTLFLNLFERQMKILKIDFLRAAGIVLDLQKGLWYFSEAPHQSSYFIESLADIKYLLVVPVASHPCQLQENEGPIVSTNLFLVQKIIQNFDEISRPLSDLTKKKFPRNWGFPQQTAFETLKKCLTTPVVLKHANGIKPYIIRTDACHYALGAVLFQGTGSEEHSIEYASRLLTQAERNYSEREALAVVWALKRFRGYLEGSEITVVSDHQPLRWLLTLKSPKGRLARWALEIQASNLKVLYVAGKDNVVADMLSRPIYDEKESPYEVCNIAIADLPVRSAKDMREAQLDENLKKILTVSNLLRKQNIMLIGQNVERDSIMEKHHDDPTAGHYGEEECNRYKANNQKPAGLLRIPVYSQRFEIISMDLFGPLPKTENGKQWIFIIEDCATRWVELFPLSQATASECVITLIEDVFLKHGNPRRIISDNGSQFVSAVLQQVCCTLNIIQNLIPVYFPQSNPVERKNRDLKPRLAILVGDDHGNWHSKLPMIRFAMNIAVCDTTGHTPAFLQFGRELRTVDDVRDFKAVVENDNFVPEITPYLKRFANIMNELRER</sequence>
<organism evidence="8 9">
    <name type="scientific">Argiope bruennichi</name>
    <name type="common">Wasp spider</name>
    <name type="synonym">Aranea bruennichi</name>
    <dbReference type="NCBI Taxonomy" id="94029"/>
    <lineage>
        <taxon>Eukaryota</taxon>
        <taxon>Metazoa</taxon>
        <taxon>Ecdysozoa</taxon>
        <taxon>Arthropoda</taxon>
        <taxon>Chelicerata</taxon>
        <taxon>Arachnida</taxon>
        <taxon>Araneae</taxon>
        <taxon>Araneomorphae</taxon>
        <taxon>Entelegynae</taxon>
        <taxon>Araneoidea</taxon>
        <taxon>Araneidae</taxon>
        <taxon>Argiope</taxon>
    </lineage>
</organism>
<dbReference type="Pfam" id="PF00665">
    <property type="entry name" value="rve"/>
    <property type="match status" value="1"/>
</dbReference>
<dbReference type="GO" id="GO:0004519">
    <property type="term" value="F:endonuclease activity"/>
    <property type="evidence" value="ECO:0007669"/>
    <property type="project" value="UniProtKB-KW"/>
</dbReference>
<dbReference type="InterPro" id="IPR043502">
    <property type="entry name" value="DNA/RNA_pol_sf"/>
</dbReference>
<dbReference type="GO" id="GO:0003964">
    <property type="term" value="F:RNA-directed DNA polymerase activity"/>
    <property type="evidence" value="ECO:0007669"/>
    <property type="project" value="UniProtKB-KW"/>
</dbReference>
<keyword evidence="2" id="KW-0548">Nucleotidyltransferase</keyword>
<dbReference type="Gene3D" id="3.10.20.370">
    <property type="match status" value="1"/>
</dbReference>